<dbReference type="Pfam" id="PF00583">
    <property type="entry name" value="Acetyltransf_1"/>
    <property type="match status" value="1"/>
</dbReference>
<dbReference type="Proteomes" id="UP000635565">
    <property type="component" value="Unassembled WGS sequence"/>
</dbReference>
<reference evidence="4 5" key="1">
    <citation type="journal article" date="2021" name="Int. J. Syst. Evol. Microbiol.">
        <title>Reticulibacter mediterranei gen. nov., sp. nov., within the new family Reticulibacteraceae fam. nov., and Ktedonospora formicarum gen. nov., sp. nov., Ktedonobacter robiniae sp. nov., Dictyobacter formicarum sp. nov. and Dictyobacter arantiisoli sp. nov., belonging to the class Ktedonobacteria.</title>
        <authorList>
            <person name="Yabe S."/>
            <person name="Zheng Y."/>
            <person name="Wang C.M."/>
            <person name="Sakai Y."/>
            <person name="Abe K."/>
            <person name="Yokota A."/>
            <person name="Donadio S."/>
            <person name="Cavaletti L."/>
            <person name="Monciardini P."/>
        </authorList>
    </citation>
    <scope>NUCLEOTIDE SEQUENCE [LARGE SCALE GENOMIC DNA]</scope>
    <source>
        <strain evidence="4 5">SOSP1-9</strain>
    </source>
</reference>
<evidence type="ECO:0000259" key="3">
    <source>
        <dbReference type="PROSITE" id="PS51186"/>
    </source>
</evidence>
<dbReference type="PANTHER" id="PTHR42919">
    <property type="entry name" value="N-ALPHA-ACETYLTRANSFERASE"/>
    <property type="match status" value="1"/>
</dbReference>
<evidence type="ECO:0000256" key="1">
    <source>
        <dbReference type="ARBA" id="ARBA00022679"/>
    </source>
</evidence>
<dbReference type="PROSITE" id="PS51186">
    <property type="entry name" value="GNAT"/>
    <property type="match status" value="1"/>
</dbReference>
<evidence type="ECO:0000256" key="2">
    <source>
        <dbReference type="ARBA" id="ARBA00023315"/>
    </source>
</evidence>
<feature type="domain" description="N-acetyltransferase" evidence="3">
    <location>
        <begin position="3"/>
        <end position="137"/>
    </location>
</feature>
<keyword evidence="5" id="KW-1185">Reference proteome</keyword>
<organism evidence="4 5">
    <name type="scientific">Dictyobacter formicarum</name>
    <dbReference type="NCBI Taxonomy" id="2778368"/>
    <lineage>
        <taxon>Bacteria</taxon>
        <taxon>Bacillati</taxon>
        <taxon>Chloroflexota</taxon>
        <taxon>Ktedonobacteria</taxon>
        <taxon>Ktedonobacterales</taxon>
        <taxon>Dictyobacteraceae</taxon>
        <taxon>Dictyobacter</taxon>
    </lineage>
</organism>
<dbReference type="Gene3D" id="3.40.630.30">
    <property type="match status" value="1"/>
</dbReference>
<dbReference type="RefSeq" id="WP_201363889.1">
    <property type="nucleotide sequence ID" value="NZ_BNJJ01000011.1"/>
</dbReference>
<keyword evidence="1" id="KW-0808">Transferase</keyword>
<sequence>MDMHWQLVTPADYLALWPLLHDADEDDERIRTLVTDGQHTSYAWWKEGKMVGAVVMRWEKECSEIEYIAVAEQLRGHGYGKAMLAQMLAEAHLRGVHAVIVGTDNTALSAIAFYQKAGFRMDHVRPDFFAYIQPPIINDGIPLRDMLVLRYAFDK</sequence>
<gene>
    <name evidence="4" type="ORF">KSZ_42440</name>
</gene>
<dbReference type="SUPFAM" id="SSF55729">
    <property type="entry name" value="Acyl-CoA N-acyltransferases (Nat)"/>
    <property type="match status" value="1"/>
</dbReference>
<keyword evidence="2" id="KW-0012">Acyltransferase</keyword>
<evidence type="ECO:0000313" key="5">
    <source>
        <dbReference type="Proteomes" id="UP000635565"/>
    </source>
</evidence>
<protein>
    <recommendedName>
        <fullName evidence="3">N-acetyltransferase domain-containing protein</fullName>
    </recommendedName>
</protein>
<evidence type="ECO:0000313" key="4">
    <source>
        <dbReference type="EMBL" id="GHO86238.1"/>
    </source>
</evidence>
<proteinExistence type="predicted"/>
<dbReference type="InterPro" id="IPR000182">
    <property type="entry name" value="GNAT_dom"/>
</dbReference>
<comment type="caution">
    <text evidence="4">The sequence shown here is derived from an EMBL/GenBank/DDBJ whole genome shotgun (WGS) entry which is preliminary data.</text>
</comment>
<dbReference type="PANTHER" id="PTHR42919:SF8">
    <property type="entry name" value="N-ALPHA-ACETYLTRANSFERASE 50"/>
    <property type="match status" value="1"/>
</dbReference>
<dbReference type="InterPro" id="IPR051556">
    <property type="entry name" value="N-term/lysine_N-AcTrnsfr"/>
</dbReference>
<accession>A0ABQ3VLK4</accession>
<dbReference type="EMBL" id="BNJJ01000011">
    <property type="protein sequence ID" value="GHO86238.1"/>
    <property type="molecule type" value="Genomic_DNA"/>
</dbReference>
<dbReference type="InterPro" id="IPR016181">
    <property type="entry name" value="Acyl_CoA_acyltransferase"/>
</dbReference>
<name>A0ABQ3VLK4_9CHLR</name>
<dbReference type="CDD" id="cd04301">
    <property type="entry name" value="NAT_SF"/>
    <property type="match status" value="1"/>
</dbReference>